<dbReference type="OrthoDB" id="2496751at2"/>
<keyword evidence="1" id="KW-0732">Signal</keyword>
<protein>
    <submittedName>
        <fullName evidence="2">Uncharacterized protein</fullName>
    </submittedName>
</protein>
<sequence>MVGIKTFAALLGAVTLFSYFPTVDAEEWSPNLPQKITLLHETKLYAEANESSASWATLSPQDVQTAGAEKDWYKPMFGEKKWVRIHTSWMGDQWVHIDWHEIGWLVPKDEFADVSGEMPLYNEPEYGYTGATITSQIVHMKGIFYRPMQMPTYLVESWIGDKWFTPYNVRVIEGVIPTEEKVNIEGEGSFFDNPSNQPLFKYNTLTFKPQEFTATARYGDFYKVKTETGQHAWVSPRFSQPAVTTPVSEDIVLTEKTAIYSYPNLQSFLDPLAAQTVHANAKFQDIWENTWYRINTWLGDAWIIRNNSGVINPSTHIAADLDGYIQIFPVVIAGSSHTVSGRLYVANMPQYIDYNDVSFTLQMIDERGNVLTSGEGFIPGVRQNDEVAFTVVLGQMDTSVTNFSFRVSEVQFHNPL</sequence>
<evidence type="ECO:0000256" key="1">
    <source>
        <dbReference type="SAM" id="SignalP"/>
    </source>
</evidence>
<dbReference type="EMBL" id="MBTG01000001">
    <property type="protein sequence ID" value="OPH62081.1"/>
    <property type="molecule type" value="Genomic_DNA"/>
</dbReference>
<gene>
    <name evidence="2" type="ORF">BC351_02250</name>
</gene>
<evidence type="ECO:0000313" key="2">
    <source>
        <dbReference type="EMBL" id="OPH62081.1"/>
    </source>
</evidence>
<name>A0A1V4HT11_9BACL</name>
<accession>A0A1V4HT11</accession>
<feature type="chain" id="PRO_5012212101" evidence="1">
    <location>
        <begin position="26"/>
        <end position="416"/>
    </location>
</feature>
<dbReference type="AlphaFoldDB" id="A0A1V4HT11"/>
<dbReference type="Proteomes" id="UP000190626">
    <property type="component" value="Unassembled WGS sequence"/>
</dbReference>
<organism evidence="2 3">
    <name type="scientific">Paenibacillus ferrarius</name>
    <dbReference type="NCBI Taxonomy" id="1469647"/>
    <lineage>
        <taxon>Bacteria</taxon>
        <taxon>Bacillati</taxon>
        <taxon>Bacillota</taxon>
        <taxon>Bacilli</taxon>
        <taxon>Bacillales</taxon>
        <taxon>Paenibacillaceae</taxon>
        <taxon>Paenibacillus</taxon>
    </lineage>
</organism>
<feature type="signal peptide" evidence="1">
    <location>
        <begin position="1"/>
        <end position="25"/>
    </location>
</feature>
<proteinExistence type="predicted"/>
<comment type="caution">
    <text evidence="2">The sequence shown here is derived from an EMBL/GenBank/DDBJ whole genome shotgun (WGS) entry which is preliminary data.</text>
</comment>
<reference evidence="3" key="1">
    <citation type="submission" date="2016-07" db="EMBL/GenBank/DDBJ databases">
        <authorList>
            <person name="Florea S."/>
            <person name="Webb J.S."/>
            <person name="Jaromczyk J."/>
            <person name="Schardl C.L."/>
        </authorList>
    </citation>
    <scope>NUCLEOTIDE SEQUENCE [LARGE SCALE GENOMIC DNA]</scope>
    <source>
        <strain evidence="3">CY1</strain>
    </source>
</reference>
<dbReference type="RefSeq" id="WP_079409075.1">
    <property type="nucleotide sequence ID" value="NZ_MBTG01000001.1"/>
</dbReference>
<dbReference type="STRING" id="1469647.BC351_02250"/>
<keyword evidence="3" id="KW-1185">Reference proteome</keyword>
<evidence type="ECO:0000313" key="3">
    <source>
        <dbReference type="Proteomes" id="UP000190626"/>
    </source>
</evidence>